<organism evidence="2 3">
    <name type="scientific">Mycena maculata</name>
    <dbReference type="NCBI Taxonomy" id="230809"/>
    <lineage>
        <taxon>Eukaryota</taxon>
        <taxon>Fungi</taxon>
        <taxon>Dikarya</taxon>
        <taxon>Basidiomycota</taxon>
        <taxon>Agaricomycotina</taxon>
        <taxon>Agaricomycetes</taxon>
        <taxon>Agaricomycetidae</taxon>
        <taxon>Agaricales</taxon>
        <taxon>Marasmiineae</taxon>
        <taxon>Mycenaceae</taxon>
        <taxon>Mycena</taxon>
    </lineage>
</organism>
<evidence type="ECO:0000313" key="2">
    <source>
        <dbReference type="EMBL" id="KAJ7728848.1"/>
    </source>
</evidence>
<keyword evidence="3" id="KW-1185">Reference proteome</keyword>
<dbReference type="AlphaFoldDB" id="A0AAD7HWE9"/>
<evidence type="ECO:0000313" key="3">
    <source>
        <dbReference type="Proteomes" id="UP001215280"/>
    </source>
</evidence>
<name>A0AAD7HWE9_9AGAR</name>
<feature type="compositionally biased region" description="Polar residues" evidence="1">
    <location>
        <begin position="505"/>
        <end position="526"/>
    </location>
</feature>
<proteinExistence type="predicted"/>
<accession>A0AAD7HWE9</accession>
<dbReference type="EMBL" id="JARJLG010000202">
    <property type="protein sequence ID" value="KAJ7728848.1"/>
    <property type="molecule type" value="Genomic_DNA"/>
</dbReference>
<evidence type="ECO:0000256" key="1">
    <source>
        <dbReference type="SAM" id="MobiDB-lite"/>
    </source>
</evidence>
<feature type="region of interest" description="Disordered" evidence="1">
    <location>
        <begin position="483"/>
        <end position="576"/>
    </location>
</feature>
<protein>
    <submittedName>
        <fullName evidence="2">Uncharacterized protein</fullName>
    </submittedName>
</protein>
<sequence length="576" mass="63438">MSLKVEASVNLLPAHVASLLPKIHRLLEQSSDKAILDLGASTDASCRLRELFLLAITDSISQLYDTVEGELQLDRTDDSLVVAAPTSFVADEDWDEYPEVANASVSFDVDVLKKAKTFHDFLLTPRIATPTSSLDIRTHVSPRHPRAVEIVPEQDQLVQLVYVPSLASLMYHFLRKMHGERLEAVQLDASMTQRLSAGPSIANSSIIMRSEADVEFHTRVTQGDIVSQGINYARRRQKEAGAKRNPLYPRKGTPIRRPGRQSHAFADLEIGKGVIEVKTIVSIDDMFIQKLFGFTPAKLKAMMREKTVGIAFDFHPPKSLEDDTIGSTAQSVVQLWAQLLEKTFSFGQGTSHEYSYFVVKDPQTPGRLIISPCYATFPKSDSPRLPSESGIYNMYNMFRIANNPEYSLQFLQKLRDDLSARDALIPAVFEDAGQRPPMVDLSKGTVGVKHVPNTKVLRDRPQLNYEEAHSSVEDAVEDLDQTDDQWGSDVIPPDSFAGGIPAHSTPHNAGTSKTSGPTKRSAQPSFAVTGVIKQSAAEQPGPTTRSQSRLAQTGGQQASHRGGASKASGSRARWRH</sequence>
<feature type="compositionally biased region" description="Polar residues" evidence="1">
    <location>
        <begin position="541"/>
        <end position="559"/>
    </location>
</feature>
<feature type="region of interest" description="Disordered" evidence="1">
    <location>
        <begin position="236"/>
        <end position="259"/>
    </location>
</feature>
<comment type="caution">
    <text evidence="2">The sequence shown here is derived from an EMBL/GenBank/DDBJ whole genome shotgun (WGS) entry which is preliminary data.</text>
</comment>
<gene>
    <name evidence="2" type="ORF">DFH07DRAFT_850894</name>
</gene>
<reference evidence="2" key="1">
    <citation type="submission" date="2023-03" db="EMBL/GenBank/DDBJ databases">
        <title>Massive genome expansion in bonnet fungi (Mycena s.s.) driven by repeated elements and novel gene families across ecological guilds.</title>
        <authorList>
            <consortium name="Lawrence Berkeley National Laboratory"/>
            <person name="Harder C.B."/>
            <person name="Miyauchi S."/>
            <person name="Viragh M."/>
            <person name="Kuo A."/>
            <person name="Thoen E."/>
            <person name="Andreopoulos B."/>
            <person name="Lu D."/>
            <person name="Skrede I."/>
            <person name="Drula E."/>
            <person name="Henrissat B."/>
            <person name="Morin E."/>
            <person name="Kohler A."/>
            <person name="Barry K."/>
            <person name="LaButti K."/>
            <person name="Morin E."/>
            <person name="Salamov A."/>
            <person name="Lipzen A."/>
            <person name="Mereny Z."/>
            <person name="Hegedus B."/>
            <person name="Baldrian P."/>
            <person name="Stursova M."/>
            <person name="Weitz H."/>
            <person name="Taylor A."/>
            <person name="Grigoriev I.V."/>
            <person name="Nagy L.G."/>
            <person name="Martin F."/>
            <person name="Kauserud H."/>
        </authorList>
    </citation>
    <scope>NUCLEOTIDE SEQUENCE</scope>
    <source>
        <strain evidence="2">CBHHK188m</strain>
    </source>
</reference>
<dbReference type="Proteomes" id="UP001215280">
    <property type="component" value="Unassembled WGS sequence"/>
</dbReference>